<evidence type="ECO:0000256" key="11">
    <source>
        <dbReference type="ARBA" id="ARBA00022989"/>
    </source>
</evidence>
<evidence type="ECO:0000256" key="9">
    <source>
        <dbReference type="ARBA" id="ARBA00022837"/>
    </source>
</evidence>
<reference evidence="17" key="2">
    <citation type="submission" date="2025-09" db="UniProtKB">
        <authorList>
            <consortium name="Ensembl"/>
        </authorList>
    </citation>
    <scope>IDENTIFICATION</scope>
</reference>
<dbReference type="STRING" id="1841481.ENSSLDP00000002403"/>
<dbReference type="InterPro" id="IPR055072">
    <property type="entry name" value="Ferlin_DSRM"/>
</dbReference>
<feature type="domain" description="C2" evidence="16">
    <location>
        <begin position="1528"/>
        <end position="1646"/>
    </location>
</feature>
<dbReference type="GeneID" id="111672025"/>
<dbReference type="InterPro" id="IPR012968">
    <property type="entry name" value="FerIin_dom"/>
</dbReference>
<dbReference type="SUPFAM" id="SSF49562">
    <property type="entry name" value="C2 domain (Calcium/lipid-binding domain, CaLB)"/>
    <property type="match status" value="7"/>
</dbReference>
<feature type="domain" description="C2" evidence="16">
    <location>
        <begin position="1281"/>
        <end position="1405"/>
    </location>
</feature>
<keyword evidence="13" id="KW-0968">Cytoplasmic vesicle</keyword>
<feature type="compositionally biased region" description="Basic and acidic residues" evidence="14">
    <location>
        <begin position="1971"/>
        <end position="1983"/>
    </location>
</feature>
<proteinExistence type="inferred from homology"/>
<dbReference type="SMART" id="SM01202">
    <property type="entry name" value="FerI"/>
    <property type="match status" value="1"/>
</dbReference>
<evidence type="ECO:0000256" key="12">
    <source>
        <dbReference type="ARBA" id="ARBA00023136"/>
    </source>
</evidence>
<dbReference type="SMART" id="SM01200">
    <property type="entry name" value="FerA"/>
    <property type="match status" value="1"/>
</dbReference>
<dbReference type="InterPro" id="IPR037722">
    <property type="entry name" value="C2C_Ferlin"/>
</dbReference>
<dbReference type="Pfam" id="PF16165">
    <property type="entry name" value="Ferlin_C"/>
    <property type="match status" value="1"/>
</dbReference>
<evidence type="ECO:0000256" key="14">
    <source>
        <dbReference type="SAM" id="MobiDB-lite"/>
    </source>
</evidence>
<keyword evidence="18" id="KW-1185">Reference proteome</keyword>
<organism evidence="17 18">
    <name type="scientific">Seriola lalandi dorsalis</name>
    <dbReference type="NCBI Taxonomy" id="1841481"/>
    <lineage>
        <taxon>Eukaryota</taxon>
        <taxon>Metazoa</taxon>
        <taxon>Chordata</taxon>
        <taxon>Craniata</taxon>
        <taxon>Vertebrata</taxon>
        <taxon>Euteleostomi</taxon>
        <taxon>Actinopterygii</taxon>
        <taxon>Neopterygii</taxon>
        <taxon>Teleostei</taxon>
        <taxon>Neoteleostei</taxon>
        <taxon>Acanthomorphata</taxon>
        <taxon>Carangaria</taxon>
        <taxon>Carangiformes</taxon>
        <taxon>Carangidae</taxon>
        <taxon>Seriola</taxon>
    </lineage>
</organism>
<feature type="region of interest" description="Disordered" evidence="14">
    <location>
        <begin position="129"/>
        <end position="177"/>
    </location>
</feature>
<keyword evidence="10" id="KW-0735">Signal-anchor</keyword>
<feature type="domain" description="C2" evidence="16">
    <location>
        <begin position="341"/>
        <end position="477"/>
    </location>
</feature>
<dbReference type="Pfam" id="PF22901">
    <property type="entry name" value="dsrm_Ferlin"/>
    <property type="match status" value="1"/>
</dbReference>
<keyword evidence="6 15" id="KW-0812">Transmembrane</keyword>
<sequence>MLRVVVESAKGLPKKKVGSPDPITSVIFKDEKKKTKSIDSELNPVWNEVLEFDLKGTALDSSSYIDVIVKDYETIGKDKFIGSTKISLRDLATGQVRSLPSKNMSLVNESGQSIGATINLAIAYDPPAGAIPNPNDPQAGDATVDAGGGGGGGEEGDETVPDGGQSGSAGGRSPTGQAVNLRQRLARGQNRHRLVNKPQDFQIRVRIIEARQLPGNNIKPVVKVNVCGQTHRTRIKRGNNPFFDEMFFYNVHMLPSDLFDQSFSFRVYDSYSLRADSLMGEFKLDVGYVYDEPAHCVMRKWLLLNDPDDSSSGARGYLKVSLFVVGAGDEPPVENREYNDDQDDIESNLLLPAGVTLRWATLSVKVFRAEDIPQMDDAFIQSVKGIFGGDENKKNLVDPFLEARFAGRKLCTQIIEKNANPEWNQVLHLQVKFPSMCESVKLTVFDWDRLTGNDAIGTTYLNLAKIASSGGEIEEERAGYGEMPSYEANTGKSEVGFLPVFGPCYVNLYGSPREFSGLPDPYADLNFGKGEGVAYRGRILVELATKLEGKVDKTVDGIHSDDILVAQKYQRRRKYCLCAVFHSASMIQEPGEPIQFEVSIGNYGNKLDTTCKPLASTTQYSCAVFDGNHYYYLPWADTKPVVVVTSFWEDISHRLDSVNIIFYITHHLQSNLEAFKTALAGKVSDNQLVEVWLKLLNQLIEDIESFPTPELEGRSNLTSLDIQIKKLRDSALTTIMEGARHMREEATEIRDTLPDIESWAEKLKLLAEEPQNSMPDVIIWMLRGEKRVAYSRIPAHQILFSTYSEQACGRHCGKTQTVFLQYPMDKAKGLKVPVQIRVNMWLGLSAHEKKFNSFAEGTFSVFAELYENQAQVFGKWGTTGLVGRHKYSDVTGKLKLKQEYFMPPRGWEWEEDWFIDPEKALLTEADAGHTEFMDEVFQNETRFPGGEWKAASEPFTDVNGEKSCKPGEFDCPPGWTWEDEWTVDDNRAVDDQGWEYGVTIPPDDKPRSWVAAEKVYHIHRRRRLVRPRKRAALPTGAAVERRDRGDPEGWEFSSLIGWKFHRKERSSDTFRRRRWRRKMGPEDRLGASAIFQLEGALGVDTEEKEKGSKADATKLFGANTPTVSCSFDRSFLYHLRVYVYQARSLTSMDKDSFSDPYAHVSFLHVSKTTEKLRATLNPTWDQTLIFNDVEIYGDPQNVVHRPPDVVVEFYDHDQVGKDELLGRSVCIPMVKLNPSIDQTPKLLWHTIIQKGQKAGEALLAAELILQDKSGQSDLPLVPPKRAENLYMVPQGIRPVVQLTAVEILVWGLRNMKPYQLASVSSPSLVVECGGQRVESAVIKNMKKSPNFPSSVLFVKVLLPKDEMYTPPIVLKVIDHRPFGRKPVVGQCTITSLEEFRCDPYIITAEGAMSSKMALMMASPSKHVSINMEESRPLLEAQEKETIDWWSKFYASTGDQEKCGPYLKKGYDTLKVYECELEDVPEFKGLTDFCNTFKLQRGKNENGDSDPTVVGEFKGSFKVYPLPDDPGVAPPPRQFRELPDSGPQECLVRIYVVRAVDLQPKDNNGRCDPYIKISLGKNTIEDRDHYLPNTISPVFGRMFEMTCFLPQDKDLKISVYDYDLLTRDEKVGETVIDLENRFLSRYNSYCGLPQTYCTSGINQWRDQLKPTQILENLARLKGLSKPRTEDNGNSLTFNGKDYTLAQFENNKEIHQHLGPARERLSLHVLRKQGLVPEHVESRTLYSSFQPNLSQGRLQMWVDVFPKSIGVPGPPFDITPRKAKKYFLRAVIWNTTDVTLDETSITGEHMSDIYVKGWMPGMEEDKQKTDVHYRSLDGDGNFNWRFIFDFDYLPAEQLCLVSKKEHFWSLDKSEFRIPPKLIVQIWDNDKFSLDDYLGALELDLRDLVAPAKTPEKCSLAMMDAVEIGAPHKTEHAKSLFAQQSVRGWWPCSIEKDGQSVLGGKVEMTLEIVSEADADGKPAGKGRDEPNMNPKLDPPKRPDTSFFWFTNPCKTMKFIVWRRFRCLFIGLILLLIVVLFLAILLYSLPNYISMKIVNPLR</sequence>
<evidence type="ECO:0000256" key="3">
    <source>
        <dbReference type="ARBA" id="ARBA00007561"/>
    </source>
</evidence>
<dbReference type="InterPro" id="IPR037724">
    <property type="entry name" value="C2E_Ferlin"/>
</dbReference>
<dbReference type="FunFam" id="2.60.40.150:FF:000138">
    <property type="entry name" value="Fer-1-like family member 6"/>
    <property type="match status" value="1"/>
</dbReference>
<feature type="domain" description="C2" evidence="16">
    <location>
        <begin position="184"/>
        <end position="302"/>
    </location>
</feature>
<dbReference type="InterPro" id="IPR035892">
    <property type="entry name" value="C2_domain_sf"/>
</dbReference>
<dbReference type="PANTHER" id="PTHR12546">
    <property type="entry name" value="FER-1-LIKE"/>
    <property type="match status" value="1"/>
</dbReference>
<dbReference type="InterPro" id="IPR000008">
    <property type="entry name" value="C2_dom"/>
</dbReference>
<feature type="domain" description="C2" evidence="16">
    <location>
        <begin position="1"/>
        <end position="101"/>
    </location>
</feature>
<dbReference type="FunFam" id="2.60.40.150:FF:000021">
    <property type="entry name" value="dysferlin isoform X2"/>
    <property type="match status" value="1"/>
</dbReference>
<evidence type="ECO:0000256" key="15">
    <source>
        <dbReference type="SAM" id="Phobius"/>
    </source>
</evidence>
<dbReference type="Pfam" id="PF08150">
    <property type="entry name" value="FerB"/>
    <property type="match status" value="1"/>
</dbReference>
<dbReference type="InterPro" id="IPR037725">
    <property type="entry name" value="C2F_Ferlin"/>
</dbReference>
<evidence type="ECO:0000256" key="7">
    <source>
        <dbReference type="ARBA" id="ARBA00022723"/>
    </source>
</evidence>
<keyword evidence="11 15" id="KW-1133">Transmembrane helix</keyword>
<evidence type="ECO:0000256" key="6">
    <source>
        <dbReference type="ARBA" id="ARBA00022692"/>
    </source>
</evidence>
<dbReference type="PANTHER" id="PTHR12546:SF55">
    <property type="entry name" value="MYOFERLIN"/>
    <property type="match status" value="1"/>
</dbReference>
<dbReference type="InterPro" id="IPR012560">
    <property type="entry name" value="Ferlin_A-domain"/>
</dbReference>
<accession>A0A3B4WLU0</accession>
<dbReference type="Gene3D" id="2.60.40.150">
    <property type="entry name" value="C2 domain"/>
    <property type="match status" value="6"/>
</dbReference>
<dbReference type="CDD" id="cd04011">
    <property type="entry name" value="C2B_Ferlin"/>
    <property type="match status" value="1"/>
</dbReference>
<evidence type="ECO:0000256" key="10">
    <source>
        <dbReference type="ARBA" id="ARBA00022968"/>
    </source>
</evidence>
<dbReference type="FunFam" id="2.60.40.150:FF:000009">
    <property type="entry name" value="dysferlin isoform X2"/>
    <property type="match status" value="1"/>
</dbReference>
<dbReference type="InterPro" id="IPR012561">
    <property type="entry name" value="Ferlin_B-domain"/>
</dbReference>
<dbReference type="Pfam" id="PF08151">
    <property type="entry name" value="FerI"/>
    <property type="match status" value="1"/>
</dbReference>
<comment type="subcellular location">
    <subcellularLocation>
        <location evidence="1">Cell membrane</location>
        <topology evidence="1">Single-pass type II membrane protein</topology>
    </subcellularLocation>
    <subcellularLocation>
        <location evidence="2">Cytoplasmic vesicle membrane</location>
        <topology evidence="2">Single-pass type II membrane protein</topology>
    </subcellularLocation>
</comment>
<feature type="domain" description="C2" evidence="16">
    <location>
        <begin position="1764"/>
        <end position="1912"/>
    </location>
</feature>
<dbReference type="InterPro" id="IPR037721">
    <property type="entry name" value="Ferlin"/>
</dbReference>
<dbReference type="InterPro" id="IPR037726">
    <property type="entry name" value="C2A_Ferlin"/>
</dbReference>
<keyword evidence="9" id="KW-0106">Calcium</keyword>
<dbReference type="GO" id="GO:0005886">
    <property type="term" value="C:plasma membrane"/>
    <property type="evidence" value="ECO:0007669"/>
    <property type="project" value="UniProtKB-SubCell"/>
</dbReference>
<dbReference type="SMART" id="SM00239">
    <property type="entry name" value="C2"/>
    <property type="match status" value="7"/>
</dbReference>
<dbReference type="InterPro" id="IPR006614">
    <property type="entry name" value="Peroxin/Ferlin"/>
</dbReference>
<feature type="domain" description="C2" evidence="16">
    <location>
        <begin position="1117"/>
        <end position="1245"/>
    </location>
</feature>
<dbReference type="CDD" id="cd04017">
    <property type="entry name" value="C2D_Ferlin"/>
    <property type="match status" value="1"/>
</dbReference>
<evidence type="ECO:0000256" key="5">
    <source>
        <dbReference type="ARBA" id="ARBA00022553"/>
    </source>
</evidence>
<keyword evidence="8" id="KW-0677">Repeat</keyword>
<reference evidence="17" key="1">
    <citation type="submission" date="2025-08" db="UniProtKB">
        <authorList>
            <consortium name="Ensembl"/>
        </authorList>
    </citation>
    <scope>IDENTIFICATION</scope>
</reference>
<dbReference type="PROSITE" id="PS50004">
    <property type="entry name" value="C2"/>
    <property type="match status" value="7"/>
</dbReference>
<dbReference type="RefSeq" id="XP_023285061.1">
    <property type="nucleotide sequence ID" value="XM_023429293.1"/>
</dbReference>
<dbReference type="GO" id="GO:0007009">
    <property type="term" value="P:plasma membrane organization"/>
    <property type="evidence" value="ECO:0007669"/>
    <property type="project" value="TreeGrafter"/>
</dbReference>
<dbReference type="GeneTree" id="ENSGT00940000154741"/>
<evidence type="ECO:0000256" key="1">
    <source>
        <dbReference type="ARBA" id="ARBA00004401"/>
    </source>
</evidence>
<dbReference type="Ensembl" id="ENSSLDT00000002503.1">
    <property type="protein sequence ID" value="ENSSLDP00000002403.1"/>
    <property type="gene ID" value="ENSSLDG00000001755.1"/>
</dbReference>
<dbReference type="InterPro" id="IPR037723">
    <property type="entry name" value="C2D_Ferlin"/>
</dbReference>
<dbReference type="GO" id="GO:0046872">
    <property type="term" value="F:metal ion binding"/>
    <property type="evidence" value="ECO:0007669"/>
    <property type="project" value="UniProtKB-KW"/>
</dbReference>
<dbReference type="Proteomes" id="UP000261360">
    <property type="component" value="Unplaced"/>
</dbReference>
<evidence type="ECO:0000256" key="13">
    <source>
        <dbReference type="ARBA" id="ARBA00023329"/>
    </source>
</evidence>
<dbReference type="SMART" id="SM00694">
    <property type="entry name" value="DysFC"/>
    <property type="match status" value="2"/>
</dbReference>
<evidence type="ECO:0000313" key="17">
    <source>
        <dbReference type="Ensembl" id="ENSSLDP00000002403.1"/>
    </source>
</evidence>
<keyword evidence="12 15" id="KW-0472">Membrane</keyword>
<protein>
    <submittedName>
        <fullName evidence="17">Myoferlin</fullName>
    </submittedName>
</protein>
<name>A0A3B4WLU0_SERLL</name>
<keyword evidence="4" id="KW-1003">Cell membrane</keyword>
<dbReference type="CDD" id="cd08374">
    <property type="entry name" value="C2F_Ferlin"/>
    <property type="match status" value="1"/>
</dbReference>
<dbReference type="InterPro" id="IPR037720">
    <property type="entry name" value="C2B_Ferlin"/>
</dbReference>
<dbReference type="GO" id="GO:0030659">
    <property type="term" value="C:cytoplasmic vesicle membrane"/>
    <property type="evidence" value="ECO:0007669"/>
    <property type="project" value="UniProtKB-SubCell"/>
</dbReference>
<dbReference type="SMART" id="SM00693">
    <property type="entry name" value="DysFN"/>
    <property type="match status" value="2"/>
</dbReference>
<dbReference type="SMART" id="SM01201">
    <property type="entry name" value="FerB"/>
    <property type="match status" value="1"/>
</dbReference>
<dbReference type="CDD" id="cd04018">
    <property type="entry name" value="C2C_Ferlin"/>
    <property type="match status" value="1"/>
</dbReference>
<evidence type="ECO:0000256" key="8">
    <source>
        <dbReference type="ARBA" id="ARBA00022737"/>
    </source>
</evidence>
<feature type="transmembrane region" description="Helical" evidence="15">
    <location>
        <begin position="2020"/>
        <end position="2041"/>
    </location>
</feature>
<dbReference type="Pfam" id="PF00168">
    <property type="entry name" value="C2"/>
    <property type="match status" value="7"/>
</dbReference>
<feature type="region of interest" description="Disordered" evidence="14">
    <location>
        <begin position="1971"/>
        <end position="1992"/>
    </location>
</feature>
<dbReference type="CDD" id="cd08373">
    <property type="entry name" value="C2A_Ferlin"/>
    <property type="match status" value="1"/>
</dbReference>
<evidence type="ECO:0000313" key="18">
    <source>
        <dbReference type="Proteomes" id="UP000261360"/>
    </source>
</evidence>
<dbReference type="CDD" id="cd04037">
    <property type="entry name" value="C2E_Ferlin"/>
    <property type="match status" value="1"/>
</dbReference>
<keyword evidence="7" id="KW-0479">Metal-binding</keyword>
<dbReference type="Pfam" id="PF08165">
    <property type="entry name" value="FerA"/>
    <property type="match status" value="1"/>
</dbReference>
<evidence type="ECO:0000256" key="2">
    <source>
        <dbReference type="ARBA" id="ARBA00004483"/>
    </source>
</evidence>
<evidence type="ECO:0000256" key="4">
    <source>
        <dbReference type="ARBA" id="ARBA00022475"/>
    </source>
</evidence>
<comment type="similarity">
    <text evidence="3">Belongs to the ferlin family.</text>
</comment>
<dbReference type="InterPro" id="IPR032362">
    <property type="entry name" value="Ferlin_C"/>
</dbReference>
<evidence type="ECO:0000259" key="16">
    <source>
        <dbReference type="PROSITE" id="PS50004"/>
    </source>
</evidence>
<dbReference type="FunFam" id="2.60.40.150:FF:000026">
    <property type="entry name" value="dysferlin isoform X2"/>
    <property type="match status" value="1"/>
</dbReference>
<keyword evidence="5" id="KW-0597">Phosphoprotein</keyword>